<comment type="caution">
    <text evidence="1">The sequence shown here is derived from an EMBL/GenBank/DDBJ whole genome shotgun (WGS) entry which is preliminary data.</text>
</comment>
<proteinExistence type="predicted"/>
<name>X1CTQ3_9ZZZZ</name>
<evidence type="ECO:0000313" key="1">
    <source>
        <dbReference type="EMBL" id="GAG96352.1"/>
    </source>
</evidence>
<sequence length="86" mass="9922">MDDVADSAIKLSKEARKDFTLSYRETMKLFPVLDNDQELLILEEQEIIRVANSKESQKLIDLMKKDILLGLGYLNGFFNLLKESVE</sequence>
<dbReference type="EMBL" id="BART01029039">
    <property type="protein sequence ID" value="GAG96352.1"/>
    <property type="molecule type" value="Genomic_DNA"/>
</dbReference>
<gene>
    <name evidence="1" type="ORF">S01H4_51052</name>
</gene>
<protein>
    <submittedName>
        <fullName evidence="1">Uncharacterized protein</fullName>
    </submittedName>
</protein>
<reference evidence="1" key="1">
    <citation type="journal article" date="2014" name="Front. Microbiol.">
        <title>High frequency of phylogenetically diverse reductive dehalogenase-homologous genes in deep subseafloor sedimentary metagenomes.</title>
        <authorList>
            <person name="Kawai M."/>
            <person name="Futagami T."/>
            <person name="Toyoda A."/>
            <person name="Takaki Y."/>
            <person name="Nishi S."/>
            <person name="Hori S."/>
            <person name="Arai W."/>
            <person name="Tsubouchi T."/>
            <person name="Morono Y."/>
            <person name="Uchiyama I."/>
            <person name="Ito T."/>
            <person name="Fujiyama A."/>
            <person name="Inagaki F."/>
            <person name="Takami H."/>
        </authorList>
    </citation>
    <scope>NUCLEOTIDE SEQUENCE</scope>
    <source>
        <strain evidence="1">Expedition CK06-06</strain>
    </source>
</reference>
<organism evidence="1">
    <name type="scientific">marine sediment metagenome</name>
    <dbReference type="NCBI Taxonomy" id="412755"/>
    <lineage>
        <taxon>unclassified sequences</taxon>
        <taxon>metagenomes</taxon>
        <taxon>ecological metagenomes</taxon>
    </lineage>
</organism>
<accession>X1CTQ3</accession>
<dbReference type="AlphaFoldDB" id="X1CTQ3"/>